<dbReference type="Gene3D" id="3.40.1460.10">
    <property type="entry name" value="Nuclease A inhibitor-like"/>
    <property type="match status" value="1"/>
</dbReference>
<dbReference type="EMBL" id="JACJTQ010000065">
    <property type="protein sequence ID" value="MBD2694898.1"/>
    <property type="molecule type" value="Genomic_DNA"/>
</dbReference>
<keyword evidence="2" id="KW-1185">Reference proteome</keyword>
<dbReference type="RefSeq" id="WP_190909017.1">
    <property type="nucleotide sequence ID" value="NZ_JACJTQ010000065.1"/>
</dbReference>
<comment type="caution">
    <text evidence="1">The sequence shown here is derived from an EMBL/GenBank/DDBJ whole genome shotgun (WGS) entry which is preliminary data.</text>
</comment>
<evidence type="ECO:0000313" key="2">
    <source>
        <dbReference type="Proteomes" id="UP000660381"/>
    </source>
</evidence>
<dbReference type="Proteomes" id="UP000660381">
    <property type="component" value="Unassembled WGS sequence"/>
</dbReference>
<evidence type="ECO:0000313" key="1">
    <source>
        <dbReference type="EMBL" id="MBD2694898.1"/>
    </source>
</evidence>
<sequence>MKTNSANIIAQLKIATENLNYSCAGDSSVGTRIWELTYKGELSLENMFKLLPIEVDWMEGIYTRCEYLVKAESNYRTVILDEERCILGLYQIYLQFFDSLLSNLSDLQIYEITIDKTLLHYDNNHIEGSYRPAGACYIGRTMDGYWIGIANKYHWDFLSSSDEEFLPKSNNLFRETSHKFLQEIPGFMEILYQSCRFHYLASIRGEKSFAPNPFYIFNDYICEVAETKELLFKKLLYSIGIIATRRFRGTRFPQVDEILRLHLRNLREYIFLGTNYCWIGEAQEGDWIGVTAYCYPSG</sequence>
<proteinExistence type="predicted"/>
<accession>A0ABR8J954</accession>
<reference evidence="1 2" key="1">
    <citation type="journal article" date="2020" name="ISME J.">
        <title>Comparative genomics reveals insights into cyanobacterial evolution and habitat adaptation.</title>
        <authorList>
            <person name="Chen M.Y."/>
            <person name="Teng W.K."/>
            <person name="Zhao L."/>
            <person name="Hu C.X."/>
            <person name="Zhou Y.K."/>
            <person name="Han B.P."/>
            <person name="Song L.R."/>
            <person name="Shu W.S."/>
        </authorList>
    </citation>
    <scope>NUCLEOTIDE SEQUENCE [LARGE SCALE GENOMIC DNA]</scope>
    <source>
        <strain evidence="1 2">FACHB-362</strain>
    </source>
</reference>
<gene>
    <name evidence="1" type="ORF">H6G68_24715</name>
</gene>
<name>A0ABR8J954_9NOST</name>
<organism evidence="1 2">
    <name type="scientific">Anabaena catenula FACHB-362</name>
    <dbReference type="NCBI Taxonomy" id="2692877"/>
    <lineage>
        <taxon>Bacteria</taxon>
        <taxon>Bacillati</taxon>
        <taxon>Cyanobacteriota</taxon>
        <taxon>Cyanophyceae</taxon>
        <taxon>Nostocales</taxon>
        <taxon>Nostocaceae</taxon>
        <taxon>Anabaena</taxon>
    </lineage>
</organism>
<protein>
    <submittedName>
        <fullName evidence="1">Uncharacterized protein</fullName>
    </submittedName>
</protein>